<dbReference type="Pfam" id="PF12796">
    <property type="entry name" value="Ank_2"/>
    <property type="match status" value="1"/>
</dbReference>
<evidence type="ECO:0000313" key="6">
    <source>
        <dbReference type="EMBL" id="KAF0758013.1"/>
    </source>
</evidence>
<dbReference type="PROSITE" id="PS50105">
    <property type="entry name" value="SAM_DOMAIN"/>
    <property type="match status" value="1"/>
</dbReference>
<evidence type="ECO:0000313" key="8">
    <source>
        <dbReference type="EMBL" id="KAF0758381.1"/>
    </source>
</evidence>
<gene>
    <name evidence="6" type="ORF">FWK35_00017393</name>
    <name evidence="7" type="ORF">FWK35_00018564</name>
    <name evidence="8" type="ORF">FWK35_00018749</name>
</gene>
<dbReference type="Pfam" id="PF00536">
    <property type="entry name" value="SAM_1"/>
    <property type="match status" value="1"/>
</dbReference>
<dbReference type="PROSITE" id="PS50297">
    <property type="entry name" value="ANK_REP_REGION"/>
    <property type="match status" value="1"/>
</dbReference>
<evidence type="ECO:0000259" key="5">
    <source>
        <dbReference type="PROSITE" id="PS50105"/>
    </source>
</evidence>
<comment type="caution">
    <text evidence="7">The sequence shown here is derived from an EMBL/GenBank/DDBJ whole genome shotgun (WGS) entry which is preliminary data.</text>
</comment>
<dbReference type="InterPro" id="IPR050776">
    <property type="entry name" value="Ank_Repeat/CDKN_Inhibitor"/>
</dbReference>
<dbReference type="Gene3D" id="1.25.40.20">
    <property type="entry name" value="Ankyrin repeat-containing domain"/>
    <property type="match status" value="1"/>
</dbReference>
<dbReference type="PANTHER" id="PTHR24201:SF15">
    <property type="entry name" value="ANKYRIN REPEAT DOMAIN-CONTAINING PROTEIN 66"/>
    <property type="match status" value="1"/>
</dbReference>
<dbReference type="InterPro" id="IPR002110">
    <property type="entry name" value="Ankyrin_rpt"/>
</dbReference>
<sequence length="502" mass="56039">MIYDFCRFFLRAAQDGFVNPLKEATKRDCNAKDDDGMTPTLWAAYKGHLEALRILVGRGGDPEKCNYHLGQNALHLAASKGHLSCVTFLVGFDVNLWALDLDFLTAMQLAAIHGKSQVLQYLDKAAASQMMQNRKKVESKKEKAQKDAERNQKKYEDRTKKEREKEKKQIRRVEKEYLGGNKADSETAIPTVRSIPSSLRKSSSDLSCKSFTEIVGSGTVKKPFVSSGGVKKILDRKLKAAAAAVDAHNKTNKSTFRLIKEARYFSISYCAPVEDSTSVRTITSNGDSQIIYVNSYENENGGKRGRISDVFELHRTISQPNFTMDLQQNDDANKVHWHDRGSMFDRPGFGSVAFRQNVTTIPVPDVSRATIEDESCSIGSAGSLVKRNQPSSTMSWDEFQNSDEENIALNGRSTKWSAVHKFLVSAGVGEYVNKFVEQRVDLEALFMLDDQDLISLGLPLGPRKKLLGAIEERARRRCVHENISVCTTEVDTMGPAKSLNEC</sequence>
<accession>A0A6G0YM85</accession>
<dbReference type="PANTHER" id="PTHR24201">
    <property type="entry name" value="ANK_REP_REGION DOMAIN-CONTAINING PROTEIN"/>
    <property type="match status" value="1"/>
</dbReference>
<dbReference type="PROSITE" id="PS50088">
    <property type="entry name" value="ANK_REPEAT"/>
    <property type="match status" value="2"/>
</dbReference>
<protein>
    <submittedName>
        <fullName evidence="7">Usher syndrome type-1G protein</fullName>
    </submittedName>
</protein>
<reference evidence="7 9" key="1">
    <citation type="submission" date="2019-08" db="EMBL/GenBank/DDBJ databases">
        <title>Whole genome of Aphis craccivora.</title>
        <authorList>
            <person name="Voronova N.V."/>
            <person name="Shulinski R.S."/>
            <person name="Bandarenka Y.V."/>
            <person name="Zhorov D.G."/>
            <person name="Warner D."/>
        </authorList>
    </citation>
    <scope>NUCLEOTIDE SEQUENCE [LARGE SCALE GENOMIC DNA]</scope>
    <source>
        <strain evidence="7">180601</strain>
        <tissue evidence="7">Whole Body</tissue>
    </source>
</reference>
<feature type="repeat" description="ANK" evidence="3">
    <location>
        <begin position="69"/>
        <end position="101"/>
    </location>
</feature>
<dbReference type="AlphaFoldDB" id="A0A6G0YM85"/>
<dbReference type="EMBL" id="VUJU01003316">
    <property type="protein sequence ID" value="KAF0758381.1"/>
    <property type="molecule type" value="Genomic_DNA"/>
</dbReference>
<feature type="repeat" description="ANK" evidence="3">
    <location>
        <begin position="35"/>
        <end position="67"/>
    </location>
</feature>
<keyword evidence="2 3" id="KW-0040">ANK repeat</keyword>
<dbReference type="SUPFAM" id="SSF47769">
    <property type="entry name" value="SAM/Pointed domain"/>
    <property type="match status" value="1"/>
</dbReference>
<organism evidence="7 9">
    <name type="scientific">Aphis craccivora</name>
    <name type="common">Cowpea aphid</name>
    <dbReference type="NCBI Taxonomy" id="307492"/>
    <lineage>
        <taxon>Eukaryota</taxon>
        <taxon>Metazoa</taxon>
        <taxon>Ecdysozoa</taxon>
        <taxon>Arthropoda</taxon>
        <taxon>Hexapoda</taxon>
        <taxon>Insecta</taxon>
        <taxon>Pterygota</taxon>
        <taxon>Neoptera</taxon>
        <taxon>Paraneoptera</taxon>
        <taxon>Hemiptera</taxon>
        <taxon>Sternorrhyncha</taxon>
        <taxon>Aphidomorpha</taxon>
        <taxon>Aphidoidea</taxon>
        <taxon>Aphididae</taxon>
        <taxon>Aphidini</taxon>
        <taxon>Aphis</taxon>
        <taxon>Aphis</taxon>
    </lineage>
</organism>
<dbReference type="InterPro" id="IPR001660">
    <property type="entry name" value="SAM"/>
</dbReference>
<dbReference type="Proteomes" id="UP000478052">
    <property type="component" value="Unassembled WGS sequence"/>
</dbReference>
<dbReference type="InterPro" id="IPR036770">
    <property type="entry name" value="Ankyrin_rpt-contain_sf"/>
</dbReference>
<keyword evidence="1" id="KW-0677">Repeat</keyword>
<dbReference type="Gene3D" id="1.10.150.50">
    <property type="entry name" value="Transcription Factor, Ets-1"/>
    <property type="match status" value="1"/>
</dbReference>
<evidence type="ECO:0000256" key="2">
    <source>
        <dbReference type="ARBA" id="ARBA00023043"/>
    </source>
</evidence>
<keyword evidence="9" id="KW-1185">Reference proteome</keyword>
<feature type="region of interest" description="Disordered" evidence="4">
    <location>
        <begin position="132"/>
        <end position="177"/>
    </location>
</feature>
<evidence type="ECO:0000313" key="7">
    <source>
        <dbReference type="EMBL" id="KAF0758373.1"/>
    </source>
</evidence>
<dbReference type="SMART" id="SM00454">
    <property type="entry name" value="SAM"/>
    <property type="match status" value="1"/>
</dbReference>
<evidence type="ECO:0000256" key="3">
    <source>
        <dbReference type="PROSITE-ProRule" id="PRU00023"/>
    </source>
</evidence>
<dbReference type="EMBL" id="VUJU01003406">
    <property type="protein sequence ID" value="KAF0758013.1"/>
    <property type="molecule type" value="Genomic_DNA"/>
</dbReference>
<dbReference type="OrthoDB" id="76949at2759"/>
<dbReference type="SUPFAM" id="SSF48403">
    <property type="entry name" value="Ankyrin repeat"/>
    <property type="match status" value="1"/>
</dbReference>
<evidence type="ECO:0000256" key="1">
    <source>
        <dbReference type="ARBA" id="ARBA00022737"/>
    </source>
</evidence>
<dbReference type="EMBL" id="VUJU01003319">
    <property type="protein sequence ID" value="KAF0758373.1"/>
    <property type="molecule type" value="Genomic_DNA"/>
</dbReference>
<feature type="compositionally biased region" description="Basic and acidic residues" evidence="4">
    <location>
        <begin position="135"/>
        <end position="177"/>
    </location>
</feature>
<feature type="domain" description="SAM" evidence="5">
    <location>
        <begin position="414"/>
        <end position="458"/>
    </location>
</feature>
<proteinExistence type="predicted"/>
<evidence type="ECO:0000313" key="9">
    <source>
        <dbReference type="Proteomes" id="UP000478052"/>
    </source>
</evidence>
<name>A0A6G0YM85_APHCR</name>
<evidence type="ECO:0000256" key="4">
    <source>
        <dbReference type="SAM" id="MobiDB-lite"/>
    </source>
</evidence>
<dbReference type="InterPro" id="IPR013761">
    <property type="entry name" value="SAM/pointed_sf"/>
</dbReference>
<dbReference type="SMART" id="SM00248">
    <property type="entry name" value="ANK"/>
    <property type="match status" value="3"/>
</dbReference>